<evidence type="ECO:0000313" key="3">
    <source>
        <dbReference type="Proteomes" id="UP000319908"/>
    </source>
</evidence>
<dbReference type="OrthoDB" id="288540at2"/>
<protein>
    <submittedName>
        <fullName evidence="2">Uncharacterized protein</fullName>
    </submittedName>
</protein>
<name>A0A5C6C3Z7_9BACT</name>
<organism evidence="2 3">
    <name type="scientific">Allorhodopirellula heiligendammensis</name>
    <dbReference type="NCBI Taxonomy" id="2714739"/>
    <lineage>
        <taxon>Bacteria</taxon>
        <taxon>Pseudomonadati</taxon>
        <taxon>Planctomycetota</taxon>
        <taxon>Planctomycetia</taxon>
        <taxon>Pirellulales</taxon>
        <taxon>Pirellulaceae</taxon>
        <taxon>Allorhodopirellula</taxon>
    </lineage>
</organism>
<dbReference type="EMBL" id="SJPU01000001">
    <property type="protein sequence ID" value="TWU18024.1"/>
    <property type="molecule type" value="Genomic_DNA"/>
</dbReference>
<feature type="compositionally biased region" description="Polar residues" evidence="1">
    <location>
        <begin position="165"/>
        <end position="180"/>
    </location>
</feature>
<reference evidence="2 3" key="1">
    <citation type="journal article" date="2020" name="Antonie Van Leeuwenhoek">
        <title>Rhodopirellula heiligendammensis sp. nov., Rhodopirellula pilleata sp. nov., and Rhodopirellula solitaria sp. nov. isolated from natural or artificial marine surfaces in Northern Germany and California, USA, and emended description of the genus Rhodopirellula.</title>
        <authorList>
            <person name="Kallscheuer N."/>
            <person name="Wiegand S."/>
            <person name="Jogler M."/>
            <person name="Boedeker C."/>
            <person name="Peeters S.H."/>
            <person name="Rast P."/>
            <person name="Heuer A."/>
            <person name="Jetten M.S.M."/>
            <person name="Rohde M."/>
            <person name="Jogler C."/>
        </authorList>
    </citation>
    <scope>NUCLEOTIDE SEQUENCE [LARGE SCALE GENOMIC DNA]</scope>
    <source>
        <strain evidence="2 3">Poly21</strain>
    </source>
</reference>
<accession>A0A5C6C3Z7</accession>
<gene>
    <name evidence="2" type="ORF">Poly21_01770</name>
</gene>
<sequence>MAMTHPHRDQPLLFGDSSQPIAAPVSNIGAGSAAVQLGCDHEKHEGHETRRASVPAVQVSQQRGRDSRDATYYENLEDMPERRRAVYLRVLATGHGGMTLDELSVAMDRPPNAISGRVTELVAAGRLIRTERKRPTRSGGSACVLVSLPFVSEVSPAGRDPERGVTSSEPESETMATTMTRENELPDGLTRRSVPCLENGEAMIAGELYWVNRRRVLCFEGEDGELWMQPLLVSLGPDPEGRPQRVLELPPRGVRIELLE</sequence>
<dbReference type="AlphaFoldDB" id="A0A5C6C3Z7"/>
<comment type="caution">
    <text evidence="2">The sequence shown here is derived from an EMBL/GenBank/DDBJ whole genome shotgun (WGS) entry which is preliminary data.</text>
</comment>
<evidence type="ECO:0000313" key="2">
    <source>
        <dbReference type="EMBL" id="TWU18024.1"/>
    </source>
</evidence>
<dbReference type="RefSeq" id="WP_146405049.1">
    <property type="nucleotide sequence ID" value="NZ_SJPU01000001.1"/>
</dbReference>
<feature type="region of interest" description="Disordered" evidence="1">
    <location>
        <begin position="155"/>
        <end position="181"/>
    </location>
</feature>
<keyword evidence="3" id="KW-1185">Reference proteome</keyword>
<proteinExistence type="predicted"/>
<dbReference type="Proteomes" id="UP000319908">
    <property type="component" value="Unassembled WGS sequence"/>
</dbReference>
<evidence type="ECO:0000256" key="1">
    <source>
        <dbReference type="SAM" id="MobiDB-lite"/>
    </source>
</evidence>